<reference evidence="7" key="1">
    <citation type="submission" date="2016-11" db="EMBL/GenBank/DDBJ databases">
        <authorList>
            <person name="Varghese N."/>
            <person name="Submissions S."/>
        </authorList>
    </citation>
    <scope>NUCLEOTIDE SEQUENCE [LARGE SCALE GENOMIC DNA]</scope>
    <source>
        <strain evidence="7">DSM 28223</strain>
    </source>
</reference>
<dbReference type="EMBL" id="FQWM01000005">
    <property type="protein sequence ID" value="SHH45675.1"/>
    <property type="molecule type" value="Genomic_DNA"/>
</dbReference>
<evidence type="ECO:0000313" key="7">
    <source>
        <dbReference type="Proteomes" id="UP000184211"/>
    </source>
</evidence>
<keyword evidence="7" id="KW-1185">Reference proteome</keyword>
<dbReference type="RefSeq" id="WP_072793438.1">
    <property type="nucleotide sequence ID" value="NZ_FQWM01000005.1"/>
</dbReference>
<name>A0A1M5T4K0_9RHOB</name>
<keyword evidence="2" id="KW-0805">Transcription regulation</keyword>
<organism evidence="6 7">
    <name type="scientific">Cognatishimia maritima</name>
    <dbReference type="NCBI Taxonomy" id="870908"/>
    <lineage>
        <taxon>Bacteria</taxon>
        <taxon>Pseudomonadati</taxon>
        <taxon>Pseudomonadota</taxon>
        <taxon>Alphaproteobacteria</taxon>
        <taxon>Rhodobacterales</taxon>
        <taxon>Paracoccaceae</taxon>
        <taxon>Cognatishimia</taxon>
    </lineage>
</organism>
<evidence type="ECO:0000259" key="5">
    <source>
        <dbReference type="PROSITE" id="PS50931"/>
    </source>
</evidence>
<dbReference type="InterPro" id="IPR036388">
    <property type="entry name" value="WH-like_DNA-bd_sf"/>
</dbReference>
<dbReference type="PANTHER" id="PTHR30118">
    <property type="entry name" value="HTH-TYPE TRANSCRIPTIONAL REGULATOR LEUO-RELATED"/>
    <property type="match status" value="1"/>
</dbReference>
<evidence type="ECO:0000256" key="1">
    <source>
        <dbReference type="ARBA" id="ARBA00009437"/>
    </source>
</evidence>
<evidence type="ECO:0000256" key="2">
    <source>
        <dbReference type="ARBA" id="ARBA00023015"/>
    </source>
</evidence>
<dbReference type="InterPro" id="IPR050389">
    <property type="entry name" value="LysR-type_TF"/>
</dbReference>
<accession>A0A1M5T4K0</accession>
<evidence type="ECO:0000256" key="4">
    <source>
        <dbReference type="ARBA" id="ARBA00023163"/>
    </source>
</evidence>
<dbReference type="Proteomes" id="UP000184211">
    <property type="component" value="Unassembled WGS sequence"/>
</dbReference>
<dbReference type="GO" id="GO:0003677">
    <property type="term" value="F:DNA binding"/>
    <property type="evidence" value="ECO:0007669"/>
    <property type="project" value="UniProtKB-KW"/>
</dbReference>
<dbReference type="SUPFAM" id="SSF53850">
    <property type="entry name" value="Periplasmic binding protein-like II"/>
    <property type="match status" value="1"/>
</dbReference>
<dbReference type="Pfam" id="PF00126">
    <property type="entry name" value="HTH_1"/>
    <property type="match status" value="1"/>
</dbReference>
<dbReference type="InterPro" id="IPR037402">
    <property type="entry name" value="YidZ_PBP2"/>
</dbReference>
<dbReference type="Pfam" id="PF03466">
    <property type="entry name" value="LysR_substrate"/>
    <property type="match status" value="1"/>
</dbReference>
<protein>
    <submittedName>
        <fullName evidence="6">DNA-binding transcriptional regulator, LysR family</fullName>
    </submittedName>
</protein>
<dbReference type="InterPro" id="IPR000847">
    <property type="entry name" value="LysR_HTH_N"/>
</dbReference>
<evidence type="ECO:0000256" key="3">
    <source>
        <dbReference type="ARBA" id="ARBA00023125"/>
    </source>
</evidence>
<proteinExistence type="inferred from homology"/>
<dbReference type="STRING" id="870908.SAMN04488044_2580"/>
<dbReference type="Gene3D" id="1.10.10.10">
    <property type="entry name" value="Winged helix-like DNA-binding domain superfamily/Winged helix DNA-binding domain"/>
    <property type="match status" value="1"/>
</dbReference>
<dbReference type="AlphaFoldDB" id="A0A1M5T4K0"/>
<dbReference type="GO" id="GO:0003700">
    <property type="term" value="F:DNA-binding transcription factor activity"/>
    <property type="evidence" value="ECO:0007669"/>
    <property type="project" value="InterPro"/>
</dbReference>
<dbReference type="PANTHER" id="PTHR30118:SF15">
    <property type="entry name" value="TRANSCRIPTIONAL REGULATORY PROTEIN"/>
    <property type="match status" value="1"/>
</dbReference>
<dbReference type="CDD" id="cd08417">
    <property type="entry name" value="PBP2_Nitroaromatics_like"/>
    <property type="match status" value="1"/>
</dbReference>
<keyword evidence="3 6" id="KW-0238">DNA-binding</keyword>
<dbReference type="PROSITE" id="PS50931">
    <property type="entry name" value="HTH_LYSR"/>
    <property type="match status" value="1"/>
</dbReference>
<dbReference type="InterPro" id="IPR036390">
    <property type="entry name" value="WH_DNA-bd_sf"/>
</dbReference>
<sequence>MNFATFDLNLLRVLDALLTEGSTVKAGEKLGLSQSAVSAALARLRHSLDDPLFIRQGNRLVATEFAENLRHPLRQELEQLEQILSPPKAFDPMTASGNFKISSSDFFAEMVMPQLGDMLYKKAPNITANLVDLVPYDYLDSLERYDADLAIIPDTELPEWINKRALFYSPFLVIARDTNPHVDSLATGDTMPLDLLCDLHHVLFSPEGKTSSIGDAALAKVGRRRRIAMTVPVFSGVCRVVAESDLIALIPSQLAFKVASEIGLKYFEPPMDLPAPLIVGVWHKRFDKAPLQSWVREQVFDLMRPLDPGLLPARHPA</sequence>
<comment type="similarity">
    <text evidence="1">Belongs to the LysR transcriptional regulatory family.</text>
</comment>
<dbReference type="InterPro" id="IPR005119">
    <property type="entry name" value="LysR_subst-bd"/>
</dbReference>
<gene>
    <name evidence="6" type="ORF">SAMN04488044_2580</name>
</gene>
<dbReference type="OrthoDB" id="528082at2"/>
<feature type="domain" description="HTH lysR-type" evidence="5">
    <location>
        <begin position="6"/>
        <end position="63"/>
    </location>
</feature>
<keyword evidence="4" id="KW-0804">Transcription</keyword>
<evidence type="ECO:0000313" key="6">
    <source>
        <dbReference type="EMBL" id="SHH45675.1"/>
    </source>
</evidence>
<dbReference type="SUPFAM" id="SSF46785">
    <property type="entry name" value="Winged helix' DNA-binding domain"/>
    <property type="match status" value="1"/>
</dbReference>
<dbReference type="Gene3D" id="3.40.190.10">
    <property type="entry name" value="Periplasmic binding protein-like II"/>
    <property type="match status" value="2"/>
</dbReference>